<evidence type="ECO:0000313" key="4">
    <source>
        <dbReference type="Proteomes" id="UP000825701"/>
    </source>
</evidence>
<dbReference type="KEGG" id="cmet:K6K41_03255"/>
<gene>
    <name evidence="3" type="ORF">K6K41_03255</name>
</gene>
<feature type="domain" description="AsmA" evidence="2">
    <location>
        <begin position="10"/>
        <end position="116"/>
    </location>
</feature>
<dbReference type="AlphaFoldDB" id="A0A9E6RG24"/>
<proteinExistence type="predicted"/>
<dbReference type="PANTHER" id="PTHR30441:SF4">
    <property type="entry name" value="PROTEIN ASMA"/>
    <property type="match status" value="1"/>
</dbReference>
<dbReference type="PANTHER" id="PTHR30441">
    <property type="entry name" value="DUF748 DOMAIN-CONTAINING PROTEIN"/>
    <property type="match status" value="1"/>
</dbReference>
<feature type="region of interest" description="Disordered" evidence="1">
    <location>
        <begin position="1127"/>
        <end position="1223"/>
    </location>
</feature>
<reference evidence="3" key="1">
    <citation type="submission" date="2021-08" db="EMBL/GenBank/DDBJ databases">
        <authorList>
            <person name="Zhang H."/>
            <person name="Xu M."/>
            <person name="Yu Z."/>
            <person name="Yang L."/>
            <person name="Cai Y."/>
        </authorList>
    </citation>
    <scope>NUCLEOTIDE SEQUENCE</scope>
    <source>
        <strain evidence="3">CHL1</strain>
    </source>
</reference>
<protein>
    <submittedName>
        <fullName evidence="3">AsmA family protein</fullName>
    </submittedName>
</protein>
<dbReference type="GO" id="GO:0005886">
    <property type="term" value="C:plasma membrane"/>
    <property type="evidence" value="ECO:0007669"/>
    <property type="project" value="TreeGrafter"/>
</dbReference>
<dbReference type="Proteomes" id="UP000825701">
    <property type="component" value="Chromosome"/>
</dbReference>
<feature type="compositionally biased region" description="Low complexity" evidence="1">
    <location>
        <begin position="1171"/>
        <end position="1194"/>
    </location>
</feature>
<keyword evidence="4" id="KW-1185">Reference proteome</keyword>
<organism evidence="3 4">
    <name type="scientific">Chenggangzhangella methanolivorans</name>
    <dbReference type="NCBI Taxonomy" id="1437009"/>
    <lineage>
        <taxon>Bacteria</taxon>
        <taxon>Pseudomonadati</taxon>
        <taxon>Pseudomonadota</taxon>
        <taxon>Alphaproteobacteria</taxon>
        <taxon>Hyphomicrobiales</taxon>
        <taxon>Methylopilaceae</taxon>
        <taxon>Chenggangzhangella</taxon>
    </lineage>
</organism>
<dbReference type="Pfam" id="PF05170">
    <property type="entry name" value="AsmA"/>
    <property type="match status" value="2"/>
</dbReference>
<evidence type="ECO:0000313" key="3">
    <source>
        <dbReference type="EMBL" id="QZO00726.1"/>
    </source>
</evidence>
<dbReference type="InterPro" id="IPR007844">
    <property type="entry name" value="AsmA"/>
</dbReference>
<evidence type="ECO:0000256" key="1">
    <source>
        <dbReference type="SAM" id="MobiDB-lite"/>
    </source>
</evidence>
<sequence>MNNTLTGLGLALVLALVAALIGPWFVNWTAYRDDFARQASALVGAPVTVSGAVDARLLPTPYVRFRNIHSGAGATRLAVDEVEIELAIAPLLRGEFKAERVKLVRPKLGVEATADGAVRTAFSAGRAGAAERVSFDRAEIIDGEIALKAPWGASALGAISGFAEAGSLAGPYKFEGSAGPQERRIDLRLATARADASGALRVKLSANEAGRRTTLDADGLLKLAARPGFEGRVAITRPARRDARDGDEIWSASGSTKLEAGRLTVEALDLVYGPEDRAVRIAGSGAASLANGPRIDLRLESRQLDFDRLLGDGRPRTPAGVLAEIASRLPGGFAPPVNGSFSLDARGVVLAGDVVRDLRLDLEAQNGKWRVRRGGATLPGEARTALSGALAFAGAEPGFVGQAEFEAADLSAFRRWLAGGRADGATPVRRFAVKGEVSARPASVIVEKAEIATDGARSTGRIAWTGATENARAQLQAALVSDRLDLDALGLDRMLGQALGNRDMDAFVALDAKTLVVWGLALRDVSVDGSLDRDGLDLKRFEVRDASGARMSGAGRLTPGAGGLEGRLGFKVAGPSLTPLLAIARAGGVAPAAVEAIETRAGAIAPVDLQIDVDARAGERRMTVAGSAAGGRIDARLSAPELSFDAPTEIDVKLASPDGRRLAALAGFGVSPLASAKGGDVTVRLSGAPARGMAGEARFSALGAVLAARGNVAVAPVAGLSAQGEATFETGDLAGLAAALGRATPLSGPAATMRLAANVGLSADGLRLDELKGEIGGRAFSGRASAPLDPSKPMEGRLAFEELPVQALAALAFSPEAFGASGDGSAWPNASFGPSPLSGLLGRFEVTAARMPLAGRQVASDVAFALALKRDGLAMEGLAATLYSGRLSGAAGVTRSEPEATASLALALSGAAAETLLGFAPAASPLLGTTDLKIEAQGTGRSLSSLVGALTGAGQITLSDGLVRRLDPAAIDRIEPQIEAGLALEAPKVAGALAREFGAADLRMKRASASFTMSGGVMRSGGLDAEADGVRLGGSATLDLRRLVFDADLSLQPARPEAPQVSVAFKGPLAAPVRVVEATSFTGWLSIRAVERETRRIEAMEADARERARLARERQEEERKRAEAEKARLEAERRKAEAERKKREAETRALIESLPRPAGAATQGAIDVTTPPAAAQNAPVVAPPAGVFAPQGQASAAERHKTLPDAPLPAPQSILPPAAATPR</sequence>
<evidence type="ECO:0000259" key="2">
    <source>
        <dbReference type="Pfam" id="PF05170"/>
    </source>
</evidence>
<feature type="compositionally biased region" description="Basic and acidic residues" evidence="1">
    <location>
        <begin position="1127"/>
        <end position="1149"/>
    </location>
</feature>
<dbReference type="InterPro" id="IPR052894">
    <property type="entry name" value="AsmA-related"/>
</dbReference>
<dbReference type="GO" id="GO:0090313">
    <property type="term" value="P:regulation of protein targeting to membrane"/>
    <property type="evidence" value="ECO:0007669"/>
    <property type="project" value="TreeGrafter"/>
</dbReference>
<feature type="domain" description="AsmA" evidence="2">
    <location>
        <begin position="859"/>
        <end position="1020"/>
    </location>
</feature>
<dbReference type="RefSeq" id="WP_261403904.1">
    <property type="nucleotide sequence ID" value="NZ_CP081869.1"/>
</dbReference>
<dbReference type="EMBL" id="CP081869">
    <property type="protein sequence ID" value="QZO00726.1"/>
    <property type="molecule type" value="Genomic_DNA"/>
</dbReference>
<accession>A0A9E6RG24</accession>
<name>A0A9E6RG24_9HYPH</name>